<accession>A0AB40BW17</accession>
<dbReference type="InterPro" id="IPR036282">
    <property type="entry name" value="Glutathione-S-Trfase_C_sf"/>
</dbReference>
<evidence type="ECO:0000256" key="2">
    <source>
        <dbReference type="SAM" id="Phobius"/>
    </source>
</evidence>
<sequence length="326" mass="36708">MSDEKEEGLVLVARKGGFGLPTACPDCLPVYLHLKLAHAQFDLQFDVANPDSDHVPYVECGDYVTFNNEKGGVMESLKEDNIVDLDSKLQSNVIPEWLSTKAMICSWLTVAAQYELWMASDGSVADKIYFSDLSWPIRKALHWKQTQAMKKILGTTTLTAADKEEEIYRKAAKSYEALSWRLGDQTYFFENRPTSVDSMFLGHALFVLHVLPDTSVLRSNLLKHNNLVSYAESLKAELLEASSSSSVPRSPFDASTSTPRRRASQWKSKPKQKPKKEKTEEEKTFRRRAKYFLAAQFVAVLVFLSLLGGTNDPELDAGDDEMAYED</sequence>
<dbReference type="PANTHER" id="PTHR12289:SF41">
    <property type="entry name" value="FAILED AXON CONNECTIONS-RELATED"/>
    <property type="match status" value="1"/>
</dbReference>
<feature type="compositionally biased region" description="Basic residues" evidence="1">
    <location>
        <begin position="259"/>
        <end position="276"/>
    </location>
</feature>
<evidence type="ECO:0000259" key="3">
    <source>
        <dbReference type="Pfam" id="PF17171"/>
    </source>
</evidence>
<dbReference type="Pfam" id="PF17172">
    <property type="entry name" value="GST_N_4"/>
    <property type="match status" value="1"/>
</dbReference>
<evidence type="ECO:0000313" key="5">
    <source>
        <dbReference type="Proteomes" id="UP001515500"/>
    </source>
</evidence>
<feature type="transmembrane region" description="Helical" evidence="2">
    <location>
        <begin position="291"/>
        <end position="309"/>
    </location>
</feature>
<dbReference type="RefSeq" id="XP_039131692.1">
    <property type="nucleotide sequence ID" value="XM_039275758.1"/>
</dbReference>
<keyword evidence="2" id="KW-1133">Transmembrane helix</keyword>
<dbReference type="CDD" id="cd03193">
    <property type="entry name" value="GST_C_Metaxin"/>
    <property type="match status" value="1"/>
</dbReference>
<keyword evidence="2" id="KW-0472">Membrane</keyword>
<name>A0AB40BW17_DIOCR</name>
<dbReference type="SUPFAM" id="SSF47616">
    <property type="entry name" value="GST C-terminal domain-like"/>
    <property type="match status" value="1"/>
</dbReference>
<evidence type="ECO:0000313" key="6">
    <source>
        <dbReference type="RefSeq" id="XP_039131692.1"/>
    </source>
</evidence>
<dbReference type="PANTHER" id="PTHR12289">
    <property type="entry name" value="METAXIN RELATED"/>
    <property type="match status" value="1"/>
</dbReference>
<dbReference type="Pfam" id="PF17171">
    <property type="entry name" value="GST_C_6"/>
    <property type="match status" value="1"/>
</dbReference>
<reference evidence="6" key="1">
    <citation type="submission" date="2025-08" db="UniProtKB">
        <authorList>
            <consortium name="RefSeq"/>
        </authorList>
    </citation>
    <scope>IDENTIFICATION</scope>
</reference>
<dbReference type="GO" id="GO:0006626">
    <property type="term" value="P:protein targeting to mitochondrion"/>
    <property type="evidence" value="ECO:0007669"/>
    <property type="project" value="EnsemblPlants"/>
</dbReference>
<feature type="region of interest" description="Disordered" evidence="1">
    <location>
        <begin position="245"/>
        <end position="282"/>
    </location>
</feature>
<evidence type="ECO:0000259" key="4">
    <source>
        <dbReference type="Pfam" id="PF17172"/>
    </source>
</evidence>
<dbReference type="InterPro" id="IPR033468">
    <property type="entry name" value="Metaxin_GST"/>
</dbReference>
<proteinExistence type="predicted"/>
<dbReference type="InterPro" id="IPR050931">
    <property type="entry name" value="Mito_Protein_Transport_Metaxin"/>
</dbReference>
<keyword evidence="5" id="KW-1185">Reference proteome</keyword>
<dbReference type="InterPro" id="IPR012336">
    <property type="entry name" value="Thioredoxin-like_fold"/>
</dbReference>
<dbReference type="GO" id="GO:0005741">
    <property type="term" value="C:mitochondrial outer membrane"/>
    <property type="evidence" value="ECO:0007669"/>
    <property type="project" value="EnsemblPlants"/>
</dbReference>
<feature type="domain" description="Thioredoxin-like fold" evidence="4">
    <location>
        <begin position="25"/>
        <end position="121"/>
    </location>
</feature>
<gene>
    <name evidence="6" type="primary">LOC120268315</name>
</gene>
<evidence type="ECO:0000256" key="1">
    <source>
        <dbReference type="SAM" id="MobiDB-lite"/>
    </source>
</evidence>
<keyword evidence="2" id="KW-0812">Transmembrane</keyword>
<dbReference type="GeneID" id="120268315"/>
<dbReference type="Proteomes" id="UP001515500">
    <property type="component" value="Chromosome 9"/>
</dbReference>
<dbReference type="AlphaFoldDB" id="A0AB40BW17"/>
<organism evidence="5 6">
    <name type="scientific">Dioscorea cayennensis subsp. rotundata</name>
    <name type="common">White Guinea yam</name>
    <name type="synonym">Dioscorea rotundata</name>
    <dbReference type="NCBI Taxonomy" id="55577"/>
    <lineage>
        <taxon>Eukaryota</taxon>
        <taxon>Viridiplantae</taxon>
        <taxon>Streptophyta</taxon>
        <taxon>Embryophyta</taxon>
        <taxon>Tracheophyta</taxon>
        <taxon>Spermatophyta</taxon>
        <taxon>Magnoliopsida</taxon>
        <taxon>Liliopsida</taxon>
        <taxon>Dioscoreales</taxon>
        <taxon>Dioscoreaceae</taxon>
        <taxon>Dioscorea</taxon>
    </lineage>
</organism>
<protein>
    <submittedName>
        <fullName evidence="6">Mitochondrial outer membrane import complex protein METAXIN</fullName>
    </submittedName>
</protein>
<feature type="domain" description="Metaxin glutathione S-transferase" evidence="3">
    <location>
        <begin position="171"/>
        <end position="232"/>
    </location>
</feature>